<proteinExistence type="predicted"/>
<dbReference type="Proteomes" id="UP000288623">
    <property type="component" value="Unassembled WGS sequence"/>
</dbReference>
<dbReference type="RefSeq" id="WP_126991288.1">
    <property type="nucleotide sequence ID" value="NZ_JTFC01000033.1"/>
</dbReference>
<evidence type="ECO:0000256" key="1">
    <source>
        <dbReference type="SAM" id="Coils"/>
    </source>
</evidence>
<reference evidence="2 3" key="1">
    <citation type="submission" date="2014-11" db="EMBL/GenBank/DDBJ databases">
        <title>Genome sequence and analysis of novel Kurthia sp.</title>
        <authorList>
            <person name="Lawson J.N."/>
            <person name="Gonzalez J.E."/>
            <person name="Rinauldi L."/>
            <person name="Xuan Z."/>
            <person name="Firman A."/>
            <person name="Shaddox L."/>
            <person name="Trudeau A."/>
            <person name="Shah S."/>
            <person name="Reiman D."/>
        </authorList>
    </citation>
    <scope>NUCLEOTIDE SEQUENCE [LARGE SCALE GENOMIC DNA]</scope>
    <source>
        <strain evidence="2 3">3B1D</strain>
    </source>
</reference>
<dbReference type="AlphaFoldDB" id="A0A433RRY6"/>
<feature type="coiled-coil region" evidence="1">
    <location>
        <begin position="67"/>
        <end position="94"/>
    </location>
</feature>
<keyword evidence="1" id="KW-0175">Coiled coil</keyword>
<organism evidence="2 3">
    <name type="scientific">Candidatus Kurthia intestinigallinarum</name>
    <dbReference type="NCBI Taxonomy" id="1562256"/>
    <lineage>
        <taxon>Bacteria</taxon>
        <taxon>Bacillati</taxon>
        <taxon>Bacillota</taxon>
        <taxon>Bacilli</taxon>
        <taxon>Bacillales</taxon>
        <taxon>Caryophanaceae</taxon>
        <taxon>Kurthia</taxon>
    </lineage>
</organism>
<dbReference type="OrthoDB" id="2586804at2"/>
<sequence>MFNSKFKKEAISGYKEVVEEYEQSREEILKGSENLYNSRILLKDYIELTLNLVNRLKNKPLEMSLKVEEAQLKFDKFKNTILELEKEIDTELKKNVLGAGAGVAAGGAVAAFGPSAAMAIATTFGTASTGTAISALSGAAATNAALAWLGGGALVAGGGGTAAGSTLLALAGPIGWAIGGTAVATAGILTSSKNKKVGKEALDKTAELHKAIRVADATKIEIKYTTDEVNQSAYLIKTAVQTMDSNLEQYSFNFHKIVEANAKHILNDLGTLVNNMNSAIQLLTRPIGEQA</sequence>
<dbReference type="EMBL" id="JTFC01000033">
    <property type="protein sequence ID" value="RUS53860.1"/>
    <property type="molecule type" value="Genomic_DNA"/>
</dbReference>
<comment type="caution">
    <text evidence="2">The sequence shown here is derived from an EMBL/GenBank/DDBJ whole genome shotgun (WGS) entry which is preliminary data.</text>
</comment>
<keyword evidence="3" id="KW-1185">Reference proteome</keyword>
<evidence type="ECO:0000313" key="3">
    <source>
        <dbReference type="Proteomes" id="UP000288623"/>
    </source>
</evidence>
<gene>
    <name evidence="2" type="ORF">QI30_14280</name>
</gene>
<evidence type="ECO:0000313" key="2">
    <source>
        <dbReference type="EMBL" id="RUS53860.1"/>
    </source>
</evidence>
<accession>A0A433RRY6</accession>
<protein>
    <submittedName>
        <fullName evidence="2">Uncharacterized protein</fullName>
    </submittedName>
</protein>
<name>A0A433RRY6_9BACL</name>